<dbReference type="AlphaFoldDB" id="A0AAU9XWT4"/>
<dbReference type="PROSITE" id="PS01186">
    <property type="entry name" value="EGF_2"/>
    <property type="match status" value="2"/>
</dbReference>
<keyword evidence="1 6" id="KW-0245">EGF-like domain</keyword>
<dbReference type="GO" id="GO:0005112">
    <property type="term" value="F:Notch binding"/>
    <property type="evidence" value="ECO:0007669"/>
    <property type="project" value="TreeGrafter"/>
</dbReference>
<evidence type="ECO:0000256" key="5">
    <source>
        <dbReference type="ARBA" id="ARBA00023180"/>
    </source>
</evidence>
<dbReference type="GO" id="GO:0005886">
    <property type="term" value="C:plasma membrane"/>
    <property type="evidence" value="ECO:0007669"/>
    <property type="project" value="UniProtKB-ARBA"/>
</dbReference>
<dbReference type="Pfam" id="PF00008">
    <property type="entry name" value="EGF"/>
    <property type="match status" value="2"/>
</dbReference>
<evidence type="ECO:0000256" key="3">
    <source>
        <dbReference type="ARBA" id="ARBA00022737"/>
    </source>
</evidence>
<dbReference type="Proteomes" id="UP001159428">
    <property type="component" value="Unassembled WGS sequence"/>
</dbReference>
<evidence type="ECO:0000313" key="10">
    <source>
        <dbReference type="Proteomes" id="UP001159428"/>
    </source>
</evidence>
<evidence type="ECO:0000259" key="8">
    <source>
        <dbReference type="PROSITE" id="PS51886"/>
    </source>
</evidence>
<accession>A0AAU9XWT4</accession>
<dbReference type="PROSITE" id="PS50026">
    <property type="entry name" value="EGF_3"/>
    <property type="match status" value="2"/>
</dbReference>
<feature type="disulfide bond" evidence="6">
    <location>
        <begin position="197"/>
        <end position="206"/>
    </location>
</feature>
<dbReference type="GO" id="GO:0005509">
    <property type="term" value="F:calcium ion binding"/>
    <property type="evidence" value="ECO:0007669"/>
    <property type="project" value="InterPro"/>
</dbReference>
<feature type="disulfide bond" evidence="6">
    <location>
        <begin position="159"/>
        <end position="168"/>
    </location>
</feature>
<dbReference type="FunFam" id="2.10.25.10:FF:000230">
    <property type="entry name" value="Delta-like protein"/>
    <property type="match status" value="1"/>
</dbReference>
<organism evidence="9 10">
    <name type="scientific">Pocillopora meandrina</name>
    <dbReference type="NCBI Taxonomy" id="46732"/>
    <lineage>
        <taxon>Eukaryota</taxon>
        <taxon>Metazoa</taxon>
        <taxon>Cnidaria</taxon>
        <taxon>Anthozoa</taxon>
        <taxon>Hexacorallia</taxon>
        <taxon>Scleractinia</taxon>
        <taxon>Astrocoeniina</taxon>
        <taxon>Pocilloporidae</taxon>
        <taxon>Pocillopora</taxon>
    </lineage>
</organism>
<evidence type="ECO:0000313" key="9">
    <source>
        <dbReference type="EMBL" id="CAH3158323.1"/>
    </source>
</evidence>
<comment type="caution">
    <text evidence="9">The sequence shown here is derived from an EMBL/GenBank/DDBJ whole genome shotgun (WGS) entry which is preliminary data.</text>
</comment>
<feature type="domain" description="TLDc" evidence="8">
    <location>
        <begin position="215"/>
        <end position="387"/>
    </location>
</feature>
<dbReference type="InterPro" id="IPR000742">
    <property type="entry name" value="EGF"/>
</dbReference>
<proteinExistence type="predicted"/>
<evidence type="ECO:0000256" key="4">
    <source>
        <dbReference type="ARBA" id="ARBA00023157"/>
    </source>
</evidence>
<dbReference type="Pfam" id="PF00024">
    <property type="entry name" value="PAN_1"/>
    <property type="match status" value="1"/>
</dbReference>
<dbReference type="InterPro" id="IPR006571">
    <property type="entry name" value="TLDc_dom"/>
</dbReference>
<dbReference type="EMBL" id="CALNXJ010000067">
    <property type="protein sequence ID" value="CAH3158323.1"/>
    <property type="molecule type" value="Genomic_DNA"/>
</dbReference>
<name>A0AAU9XWT4_9CNID</name>
<protein>
    <submittedName>
        <fullName evidence="9">Uncharacterized protein</fullName>
    </submittedName>
</protein>
<dbReference type="Pfam" id="PF07534">
    <property type="entry name" value="TLD"/>
    <property type="match status" value="1"/>
</dbReference>
<dbReference type="GO" id="GO:0042063">
    <property type="term" value="P:gliogenesis"/>
    <property type="evidence" value="ECO:0007669"/>
    <property type="project" value="UniProtKB-ARBA"/>
</dbReference>
<dbReference type="GO" id="GO:0048666">
    <property type="term" value="P:neuron development"/>
    <property type="evidence" value="ECO:0007669"/>
    <property type="project" value="UniProtKB-ARBA"/>
</dbReference>
<dbReference type="PANTHER" id="PTHR12916">
    <property type="entry name" value="CYTOCHROME C OXIDASE POLYPEPTIDE VIC-2"/>
    <property type="match status" value="1"/>
</dbReference>
<comment type="caution">
    <text evidence="6">Lacks conserved residue(s) required for the propagation of feature annotation.</text>
</comment>
<dbReference type="Gene3D" id="2.10.25.10">
    <property type="entry name" value="Laminin"/>
    <property type="match status" value="2"/>
</dbReference>
<feature type="domain" description="EGF-like" evidence="7">
    <location>
        <begin position="171"/>
        <end position="207"/>
    </location>
</feature>
<dbReference type="PANTHER" id="PTHR12916:SF13">
    <property type="entry name" value="SUSHI, VON WILLEBRAND FACTOR TYPE A, EGF AND PENTRAXIN DOMAIN-CONTAINING PROTEIN 1-LIKE"/>
    <property type="match status" value="1"/>
</dbReference>
<dbReference type="PROSITE" id="PS00022">
    <property type="entry name" value="EGF_1"/>
    <property type="match status" value="2"/>
</dbReference>
<dbReference type="GO" id="GO:0000902">
    <property type="term" value="P:cell morphogenesis"/>
    <property type="evidence" value="ECO:0007669"/>
    <property type="project" value="UniProtKB-ARBA"/>
</dbReference>
<dbReference type="PROSITE" id="PS51886">
    <property type="entry name" value="TLDC"/>
    <property type="match status" value="1"/>
</dbReference>
<gene>
    <name evidence="9" type="ORF">PMEA_00030395</name>
</gene>
<dbReference type="SUPFAM" id="SSF57196">
    <property type="entry name" value="EGF/Laminin"/>
    <property type="match status" value="2"/>
</dbReference>
<dbReference type="InterPro" id="IPR003609">
    <property type="entry name" value="Pan_app"/>
</dbReference>
<evidence type="ECO:0000256" key="2">
    <source>
        <dbReference type="ARBA" id="ARBA00022729"/>
    </source>
</evidence>
<dbReference type="GO" id="GO:0007219">
    <property type="term" value="P:Notch signaling pathway"/>
    <property type="evidence" value="ECO:0007669"/>
    <property type="project" value="TreeGrafter"/>
</dbReference>
<dbReference type="PROSITE" id="PS00010">
    <property type="entry name" value="ASX_HYDROXYL"/>
    <property type="match status" value="1"/>
</dbReference>
<feature type="domain" description="EGF-like" evidence="7">
    <location>
        <begin position="131"/>
        <end position="169"/>
    </location>
</feature>
<evidence type="ECO:0000256" key="1">
    <source>
        <dbReference type="ARBA" id="ARBA00022536"/>
    </source>
</evidence>
<keyword evidence="4 6" id="KW-1015">Disulfide bond</keyword>
<keyword evidence="3" id="KW-0677">Repeat</keyword>
<dbReference type="SMART" id="SM00179">
    <property type="entry name" value="EGF_CA"/>
    <property type="match status" value="2"/>
</dbReference>
<evidence type="ECO:0000259" key="7">
    <source>
        <dbReference type="PROSITE" id="PS50026"/>
    </source>
</evidence>
<dbReference type="InterPro" id="IPR000152">
    <property type="entry name" value="EGF-type_Asp/Asn_hydroxyl_site"/>
</dbReference>
<sequence length="387" mass="43458">MFCSIFCLIWGCNSDQQSYVNDKILFVVIGYNKVRTFSNIGLYRESSDKMWLMNMVEETFSYLNISKINSAEVQNNGECAFACLNEPMCFSYNLEASASKTGTRVCELLPSDKYNNSDEVIISQKFHHYSIQTPCSRGPCQNYGTCVPQYEKNSYVCVCKIGFEGKDCETVIKHCEKDSCLNGGTCIDGVVSFECRCRQGFSGKRCEPGMLINSTILVGNTNFLGNLSHFLSPAVGNSSQWLLCHRASTHGWAASIFHTSCDHKPNTVTIIKKGQYVFGGYTDITWDSFGYGNTPNAFIFSLRNKEELHPFKSMVLQPQYAIYRSQGYGPIFGNGWDIHISDNSNSNNASYTHLSFYETPKGANKPSTILSGTRHFSPDDWEVFYLG</sequence>
<dbReference type="InterPro" id="IPR001881">
    <property type="entry name" value="EGF-like_Ca-bd_dom"/>
</dbReference>
<keyword evidence="2" id="KW-0732">Signal</keyword>
<feature type="disulfide bond" evidence="6">
    <location>
        <begin position="140"/>
        <end position="157"/>
    </location>
</feature>
<dbReference type="SMART" id="SM00181">
    <property type="entry name" value="EGF"/>
    <property type="match status" value="2"/>
</dbReference>
<keyword evidence="5" id="KW-0325">Glycoprotein</keyword>
<keyword evidence="10" id="KW-1185">Reference proteome</keyword>
<dbReference type="CDD" id="cd00054">
    <property type="entry name" value="EGF_CA"/>
    <property type="match status" value="2"/>
</dbReference>
<reference evidence="9 10" key="1">
    <citation type="submission" date="2022-05" db="EMBL/GenBank/DDBJ databases">
        <authorList>
            <consortium name="Genoscope - CEA"/>
            <person name="William W."/>
        </authorList>
    </citation>
    <scope>NUCLEOTIDE SEQUENCE [LARGE SCALE GENOMIC DNA]</scope>
</reference>
<dbReference type="SMART" id="SM00584">
    <property type="entry name" value="TLDc"/>
    <property type="match status" value="1"/>
</dbReference>
<evidence type="ECO:0000256" key="6">
    <source>
        <dbReference type="PROSITE-ProRule" id="PRU00076"/>
    </source>
</evidence>
<dbReference type="FunFam" id="2.10.25.10:FF:000118">
    <property type="entry name" value="protein delta homolog 2"/>
    <property type="match status" value="1"/>
</dbReference>